<dbReference type="Proteomes" id="UP000016931">
    <property type="component" value="Unassembled WGS sequence"/>
</dbReference>
<feature type="compositionally biased region" description="Polar residues" evidence="1">
    <location>
        <begin position="43"/>
        <end position="55"/>
    </location>
</feature>
<dbReference type="EMBL" id="KB456268">
    <property type="protein sequence ID" value="EMF09755.1"/>
    <property type="molecule type" value="Genomic_DNA"/>
</dbReference>
<evidence type="ECO:0000313" key="3">
    <source>
        <dbReference type="Proteomes" id="UP000016931"/>
    </source>
</evidence>
<name>M3BSV7_SPHMS</name>
<sequence>MQTPPDIDDSGARREDAEPDDDDNVEVLSDRAFGRNHRRHLESSTYAARTTTQDKQTARRQKRAANKQHPPVLTPESGPDVALVLHKPSSATTRLRVELVDMMVRTHRSEIWYDLLPARIGHSDAIDSAAKALIKASDLASRRTNVTEESCLSSYNRAITSVRDGMIKSSSGDDLLCAVALLVNFERLFSGWTSAPMRSHMHGIMAIFMAQSKGPHKPPSELTRTLVYTFWAVGFIGPCVMGTASPLEVPRYLDLEPVPFAKDKMSCPWSAVAKLRKLGNQQFIRLPRLIMLFKGVQSGKQPQDLEAAVLLAKELLEMHDDAAETEMLHHVTVQKAEEDPKIETMPYLMKFTTMGEFEAAMHYWSTQIILLRLCWRMSRLFSAKYESHGLWSKSRLETQISRMSANVLMAAPWGLNKGETGRSCEVLDLVAVWGALNDFDVFAARKLAPAKARSLLLYAGQIVMGISGESAAAECADRLSAAAELFIGGQSSGILAFTFKKSGPSG</sequence>
<dbReference type="GeneID" id="27903604"/>
<gene>
    <name evidence="2" type="ORF">SEPMUDRAFT_150907</name>
</gene>
<feature type="region of interest" description="Disordered" evidence="1">
    <location>
        <begin position="1"/>
        <end position="81"/>
    </location>
</feature>
<keyword evidence="3" id="KW-1185">Reference proteome</keyword>
<reference evidence="2 3" key="1">
    <citation type="journal article" date="2012" name="PLoS Pathog.">
        <title>Diverse lifestyles and strategies of plant pathogenesis encoded in the genomes of eighteen Dothideomycetes fungi.</title>
        <authorList>
            <person name="Ohm R.A."/>
            <person name="Feau N."/>
            <person name="Henrissat B."/>
            <person name="Schoch C.L."/>
            <person name="Horwitz B.A."/>
            <person name="Barry K.W."/>
            <person name="Condon B.J."/>
            <person name="Copeland A.C."/>
            <person name="Dhillon B."/>
            <person name="Glaser F."/>
            <person name="Hesse C.N."/>
            <person name="Kosti I."/>
            <person name="LaButti K."/>
            <person name="Lindquist E.A."/>
            <person name="Lucas S."/>
            <person name="Salamov A.A."/>
            <person name="Bradshaw R.E."/>
            <person name="Ciuffetti L."/>
            <person name="Hamelin R.C."/>
            <person name="Kema G.H.J."/>
            <person name="Lawrence C."/>
            <person name="Scott J.A."/>
            <person name="Spatafora J.W."/>
            <person name="Turgeon B.G."/>
            <person name="de Wit P.J.G.M."/>
            <person name="Zhong S."/>
            <person name="Goodwin S.B."/>
            <person name="Grigoriev I.V."/>
        </authorList>
    </citation>
    <scope>NUCLEOTIDE SEQUENCE [LARGE SCALE GENOMIC DNA]</scope>
    <source>
        <strain evidence="2 3">SO2202</strain>
    </source>
</reference>
<dbReference type="OrthoDB" id="3627830at2759"/>
<dbReference type="AlphaFoldDB" id="M3BSV7"/>
<dbReference type="OMA" id="RSHMHGI"/>
<dbReference type="HOGENOM" id="CLU_028695_0_0_1"/>
<organism evidence="2 3">
    <name type="scientific">Sphaerulina musiva (strain SO2202)</name>
    <name type="common">Poplar stem canker fungus</name>
    <name type="synonym">Septoria musiva</name>
    <dbReference type="NCBI Taxonomy" id="692275"/>
    <lineage>
        <taxon>Eukaryota</taxon>
        <taxon>Fungi</taxon>
        <taxon>Dikarya</taxon>
        <taxon>Ascomycota</taxon>
        <taxon>Pezizomycotina</taxon>
        <taxon>Dothideomycetes</taxon>
        <taxon>Dothideomycetidae</taxon>
        <taxon>Mycosphaerellales</taxon>
        <taxon>Mycosphaerellaceae</taxon>
        <taxon>Sphaerulina</taxon>
    </lineage>
</organism>
<dbReference type="STRING" id="692275.M3BSV7"/>
<protein>
    <submittedName>
        <fullName evidence="2">Uncharacterized protein</fullName>
    </submittedName>
</protein>
<accession>M3BSV7</accession>
<dbReference type="RefSeq" id="XP_016757876.1">
    <property type="nucleotide sequence ID" value="XM_016906467.1"/>
</dbReference>
<evidence type="ECO:0000256" key="1">
    <source>
        <dbReference type="SAM" id="MobiDB-lite"/>
    </source>
</evidence>
<proteinExistence type="predicted"/>
<dbReference type="eggNOG" id="ENOG502SVYU">
    <property type="taxonomic scope" value="Eukaryota"/>
</dbReference>
<evidence type="ECO:0000313" key="2">
    <source>
        <dbReference type="EMBL" id="EMF09755.1"/>
    </source>
</evidence>